<accession>A0A1G6ZDR0</accession>
<dbReference type="InterPro" id="IPR000182">
    <property type="entry name" value="GNAT_dom"/>
</dbReference>
<name>A0A1G6ZDR0_9PROT</name>
<dbReference type="Pfam" id="PF13302">
    <property type="entry name" value="Acetyltransf_3"/>
    <property type="match status" value="1"/>
</dbReference>
<dbReference type="OrthoDB" id="9801656at2"/>
<organism evidence="2 3">
    <name type="scientific">Rhodospira trueperi</name>
    <dbReference type="NCBI Taxonomy" id="69960"/>
    <lineage>
        <taxon>Bacteria</taxon>
        <taxon>Pseudomonadati</taxon>
        <taxon>Pseudomonadota</taxon>
        <taxon>Alphaproteobacteria</taxon>
        <taxon>Rhodospirillales</taxon>
        <taxon>Rhodospirillaceae</taxon>
        <taxon>Rhodospira</taxon>
    </lineage>
</organism>
<dbReference type="GO" id="GO:0008999">
    <property type="term" value="F:protein-N-terminal-alanine acetyltransferase activity"/>
    <property type="evidence" value="ECO:0007669"/>
    <property type="project" value="TreeGrafter"/>
</dbReference>
<dbReference type="InterPro" id="IPR016181">
    <property type="entry name" value="Acyl_CoA_acyltransferase"/>
</dbReference>
<sequence>MAQTAILRTARLTLEPLSERHVTERYVAWLNDPVLMRFSEQRHRQHTIESCRAYRDSFAGTPNHLWAIEETDQGLGHIGNINAYVDVPNSLADVGILIGAAAARGGGFGLEAWLAVLDHLMNTQGLRKVAAGCIAENTAMLRIMEGSGMVEDGRRRCHYLVDGRDVDIVHAAAFRSTWTPVGKHP</sequence>
<keyword evidence="2" id="KW-0808">Transferase</keyword>
<dbReference type="STRING" id="69960.SAMN05421720_102332"/>
<keyword evidence="3" id="KW-1185">Reference proteome</keyword>
<dbReference type="Gene3D" id="3.40.630.30">
    <property type="match status" value="1"/>
</dbReference>
<evidence type="ECO:0000313" key="2">
    <source>
        <dbReference type="EMBL" id="SDE00327.1"/>
    </source>
</evidence>
<dbReference type="GO" id="GO:0005737">
    <property type="term" value="C:cytoplasm"/>
    <property type="evidence" value="ECO:0007669"/>
    <property type="project" value="TreeGrafter"/>
</dbReference>
<reference evidence="2 3" key="1">
    <citation type="submission" date="2016-10" db="EMBL/GenBank/DDBJ databases">
        <authorList>
            <person name="de Groot N.N."/>
        </authorList>
    </citation>
    <scope>NUCLEOTIDE SEQUENCE [LARGE SCALE GENOMIC DNA]</scope>
    <source>
        <strain evidence="2 3">ATCC 700224</strain>
    </source>
</reference>
<dbReference type="RefSeq" id="WP_092783045.1">
    <property type="nucleotide sequence ID" value="NZ_FNAP01000002.1"/>
</dbReference>
<dbReference type="GO" id="GO:1990189">
    <property type="term" value="F:protein N-terminal-serine acetyltransferase activity"/>
    <property type="evidence" value="ECO:0007669"/>
    <property type="project" value="TreeGrafter"/>
</dbReference>
<dbReference type="SUPFAM" id="SSF55729">
    <property type="entry name" value="Acyl-CoA N-acyltransferases (Nat)"/>
    <property type="match status" value="1"/>
</dbReference>
<dbReference type="AlphaFoldDB" id="A0A1G6ZDR0"/>
<dbReference type="PANTHER" id="PTHR43441:SF2">
    <property type="entry name" value="FAMILY ACETYLTRANSFERASE, PUTATIVE (AFU_ORTHOLOGUE AFUA_7G00850)-RELATED"/>
    <property type="match status" value="1"/>
</dbReference>
<dbReference type="EMBL" id="FNAP01000002">
    <property type="protein sequence ID" value="SDE00327.1"/>
    <property type="molecule type" value="Genomic_DNA"/>
</dbReference>
<proteinExistence type="predicted"/>
<evidence type="ECO:0000313" key="3">
    <source>
        <dbReference type="Proteomes" id="UP000199412"/>
    </source>
</evidence>
<protein>
    <submittedName>
        <fullName evidence="2">Protein N-acetyltransferase, RimJ/RimL family</fullName>
    </submittedName>
</protein>
<dbReference type="InterPro" id="IPR051908">
    <property type="entry name" value="Ribosomal_N-acetyltransferase"/>
</dbReference>
<dbReference type="PANTHER" id="PTHR43441">
    <property type="entry name" value="RIBOSOMAL-PROTEIN-SERINE ACETYLTRANSFERASE"/>
    <property type="match status" value="1"/>
</dbReference>
<feature type="domain" description="N-acetyltransferase" evidence="1">
    <location>
        <begin position="11"/>
        <end position="149"/>
    </location>
</feature>
<gene>
    <name evidence="2" type="ORF">SAMN05421720_102332</name>
</gene>
<evidence type="ECO:0000259" key="1">
    <source>
        <dbReference type="Pfam" id="PF13302"/>
    </source>
</evidence>
<dbReference type="Proteomes" id="UP000199412">
    <property type="component" value="Unassembled WGS sequence"/>
</dbReference>